<dbReference type="GO" id="GO:0046983">
    <property type="term" value="F:protein dimerization activity"/>
    <property type="evidence" value="ECO:0007669"/>
    <property type="project" value="InterPro"/>
</dbReference>
<dbReference type="PROSITE" id="PS00350">
    <property type="entry name" value="MADS_BOX_1"/>
    <property type="match status" value="1"/>
</dbReference>
<dbReference type="EMBL" id="JXTC01000367">
    <property type="protein sequence ID" value="PON60207.1"/>
    <property type="molecule type" value="Genomic_DNA"/>
</dbReference>
<protein>
    <submittedName>
        <fullName evidence="7">MADS-box transcription factor</fullName>
    </submittedName>
</protein>
<keyword evidence="5" id="KW-0539">Nucleus</keyword>
<evidence type="ECO:0000256" key="1">
    <source>
        <dbReference type="ARBA" id="ARBA00004123"/>
    </source>
</evidence>
<dbReference type="GO" id="GO:0005634">
    <property type="term" value="C:nucleus"/>
    <property type="evidence" value="ECO:0007669"/>
    <property type="project" value="UniProtKB-SubCell"/>
</dbReference>
<dbReference type="PRINTS" id="PR00404">
    <property type="entry name" value="MADSDOMAIN"/>
</dbReference>
<dbReference type="Gene3D" id="3.40.1810.10">
    <property type="entry name" value="Transcription factor, MADS-box"/>
    <property type="match status" value="1"/>
</dbReference>
<dbReference type="Proteomes" id="UP000237000">
    <property type="component" value="Unassembled WGS sequence"/>
</dbReference>
<dbReference type="AlphaFoldDB" id="A0A2P5CGN5"/>
<gene>
    <name evidence="7" type="primary">TorMADS17</name>
    <name evidence="7" type="ORF">TorRG33x02_285410</name>
</gene>
<dbReference type="Pfam" id="PF00319">
    <property type="entry name" value="SRF-TF"/>
    <property type="match status" value="1"/>
</dbReference>
<evidence type="ECO:0000313" key="8">
    <source>
        <dbReference type="Proteomes" id="UP000237000"/>
    </source>
</evidence>
<evidence type="ECO:0000259" key="6">
    <source>
        <dbReference type="PROSITE" id="PS50066"/>
    </source>
</evidence>
<dbReference type="InterPro" id="IPR002100">
    <property type="entry name" value="TF_MADSbox"/>
</dbReference>
<comment type="caution">
    <text evidence="7">The sequence shown here is derived from an EMBL/GenBank/DDBJ whole genome shotgun (WGS) entry which is preliminary data.</text>
</comment>
<dbReference type="OrthoDB" id="1896642at2759"/>
<feature type="domain" description="MADS-box" evidence="6">
    <location>
        <begin position="8"/>
        <end position="68"/>
    </location>
</feature>
<dbReference type="GO" id="GO:0000978">
    <property type="term" value="F:RNA polymerase II cis-regulatory region sequence-specific DNA binding"/>
    <property type="evidence" value="ECO:0007669"/>
    <property type="project" value="TreeGrafter"/>
</dbReference>
<organism evidence="7 8">
    <name type="scientific">Trema orientale</name>
    <name type="common">Charcoal tree</name>
    <name type="synonym">Celtis orientalis</name>
    <dbReference type="NCBI Taxonomy" id="63057"/>
    <lineage>
        <taxon>Eukaryota</taxon>
        <taxon>Viridiplantae</taxon>
        <taxon>Streptophyta</taxon>
        <taxon>Embryophyta</taxon>
        <taxon>Tracheophyta</taxon>
        <taxon>Spermatophyta</taxon>
        <taxon>Magnoliopsida</taxon>
        <taxon>eudicotyledons</taxon>
        <taxon>Gunneridae</taxon>
        <taxon>Pentapetalae</taxon>
        <taxon>rosids</taxon>
        <taxon>fabids</taxon>
        <taxon>Rosales</taxon>
        <taxon>Cannabaceae</taxon>
        <taxon>Trema</taxon>
    </lineage>
</organism>
<evidence type="ECO:0000256" key="3">
    <source>
        <dbReference type="ARBA" id="ARBA00023125"/>
    </source>
</evidence>
<dbReference type="InParanoid" id="A0A2P5CGN5"/>
<dbReference type="SMART" id="SM00432">
    <property type="entry name" value="MADS"/>
    <property type="match status" value="1"/>
</dbReference>
<dbReference type="GO" id="GO:0000981">
    <property type="term" value="F:DNA-binding transcription factor activity, RNA polymerase II-specific"/>
    <property type="evidence" value="ECO:0007669"/>
    <property type="project" value="TreeGrafter"/>
</dbReference>
<dbReference type="InterPro" id="IPR036879">
    <property type="entry name" value="TF_MADSbox_sf"/>
</dbReference>
<sequence length="211" mass="23261">MDVRKRTQGRQKIEIKKLEKKSNKQVTFSKRRSGLFKKAGELSILCGSDVAVIVFSPNGKLFCFGHPSVDAVISRYRNGTSTTAPYPSTTNSESSAVQAATQEYNLRTYVEATKELEAEKKRAAEARLASVLKKELGMSNGSNGGWWWEKPVEGMTLEEMERHLGELYELKRKVSTQAQGLMMGKAGPPQPLASFRGASGPLGFGFENAHN</sequence>
<keyword evidence="4" id="KW-0804">Transcription</keyword>
<name>A0A2P5CGN5_TREOI</name>
<keyword evidence="8" id="KW-1185">Reference proteome</keyword>
<evidence type="ECO:0000313" key="7">
    <source>
        <dbReference type="EMBL" id="PON60207.1"/>
    </source>
</evidence>
<dbReference type="PANTHER" id="PTHR11945:SF781">
    <property type="entry name" value="MADS-BOX DOMAIN-CONTAINING PROTEIN"/>
    <property type="match status" value="1"/>
</dbReference>
<dbReference type="PANTHER" id="PTHR11945">
    <property type="entry name" value="MADS BOX PROTEIN"/>
    <property type="match status" value="1"/>
</dbReference>
<evidence type="ECO:0000256" key="5">
    <source>
        <dbReference type="ARBA" id="ARBA00023242"/>
    </source>
</evidence>
<dbReference type="SUPFAM" id="SSF55455">
    <property type="entry name" value="SRF-like"/>
    <property type="match status" value="1"/>
</dbReference>
<dbReference type="PROSITE" id="PS50066">
    <property type="entry name" value="MADS_BOX_2"/>
    <property type="match status" value="1"/>
</dbReference>
<dbReference type="STRING" id="63057.A0A2P5CGN5"/>
<evidence type="ECO:0000256" key="4">
    <source>
        <dbReference type="ARBA" id="ARBA00023163"/>
    </source>
</evidence>
<evidence type="ECO:0000256" key="2">
    <source>
        <dbReference type="ARBA" id="ARBA00023015"/>
    </source>
</evidence>
<proteinExistence type="predicted"/>
<comment type="subcellular location">
    <subcellularLocation>
        <location evidence="1">Nucleus</location>
    </subcellularLocation>
</comment>
<dbReference type="FunFam" id="3.40.1810.10:FF:000006">
    <property type="entry name" value="Agamous-like MADS-box protein AGL62"/>
    <property type="match status" value="1"/>
</dbReference>
<keyword evidence="3" id="KW-0238">DNA-binding</keyword>
<accession>A0A2P5CGN5</accession>
<keyword evidence="2" id="KW-0805">Transcription regulation</keyword>
<reference evidence="8" key="1">
    <citation type="submission" date="2016-06" db="EMBL/GenBank/DDBJ databases">
        <title>Parallel loss of symbiosis genes in relatives of nitrogen-fixing non-legume Parasponia.</title>
        <authorList>
            <person name="Van Velzen R."/>
            <person name="Holmer R."/>
            <person name="Bu F."/>
            <person name="Rutten L."/>
            <person name="Van Zeijl A."/>
            <person name="Liu W."/>
            <person name="Santuari L."/>
            <person name="Cao Q."/>
            <person name="Sharma T."/>
            <person name="Shen D."/>
            <person name="Roswanjaya Y."/>
            <person name="Wardhani T."/>
            <person name="Kalhor M.S."/>
            <person name="Jansen J."/>
            <person name="Van den Hoogen J."/>
            <person name="Gungor B."/>
            <person name="Hartog M."/>
            <person name="Hontelez J."/>
            <person name="Verver J."/>
            <person name="Yang W.-C."/>
            <person name="Schijlen E."/>
            <person name="Repin R."/>
            <person name="Schilthuizen M."/>
            <person name="Schranz E."/>
            <person name="Heidstra R."/>
            <person name="Miyata K."/>
            <person name="Fedorova E."/>
            <person name="Kohlen W."/>
            <person name="Bisseling T."/>
            <person name="Smit S."/>
            <person name="Geurts R."/>
        </authorList>
    </citation>
    <scope>NUCLEOTIDE SEQUENCE [LARGE SCALE GENOMIC DNA]</scope>
    <source>
        <strain evidence="8">cv. RG33-2</strain>
    </source>
</reference>